<dbReference type="AlphaFoldDB" id="A0A7U4P2S9"/>
<sequence length="119" mass="13352">MSKPAYMQEDWFVNGLMSEVRAINVTQVAARMGVARKTLSIFVNGSGAYGTGKAKPDRIRARYHAAFGRVVCPFSHAEVDGEHCREYALQKAPIHNPIKLEHWRTCQTCPHRPVKGESK</sequence>
<protein>
    <submittedName>
        <fullName evidence="1">LacI family transcriptional regulator</fullName>
    </submittedName>
</protein>
<evidence type="ECO:0000313" key="1">
    <source>
        <dbReference type="EMBL" id="QPS42883.1"/>
    </source>
</evidence>
<dbReference type="RefSeq" id="WP_006025700.1">
    <property type="nucleotide sequence ID" value="NZ_CP013380.1"/>
</dbReference>
<reference evidence="1 2" key="1">
    <citation type="submission" date="2020-12" db="EMBL/GenBank/DDBJ databases">
        <title>FDA dAtabase for Regulatory Grade micrObial Sequences (FDA-ARGOS): Supporting development and validation of Infectious Disease Dx tests.</title>
        <authorList>
            <person name="Nelson B."/>
            <person name="Plummer A."/>
            <person name="Tallon L."/>
            <person name="Sadzewicz L."/>
            <person name="Zhao X."/>
            <person name="Boylan J."/>
            <person name="Ott S."/>
            <person name="Bowen H."/>
            <person name="Vavikolanu K."/>
            <person name="Mehta A."/>
            <person name="Aluvathingal J."/>
            <person name="Nadendla S."/>
            <person name="Myers T."/>
            <person name="Yan Y."/>
            <person name="Sichtig H."/>
        </authorList>
    </citation>
    <scope>NUCLEOTIDE SEQUENCE [LARGE SCALE GENOMIC DNA]</scope>
    <source>
        <strain evidence="1 2">FDAARGOS_899</strain>
    </source>
</reference>
<accession>A0A7U4P2S9</accession>
<proteinExistence type="predicted"/>
<organism evidence="1 2">
    <name type="scientific">Burkholderia humptydooensis</name>
    <dbReference type="NCBI Taxonomy" id="430531"/>
    <lineage>
        <taxon>Bacteria</taxon>
        <taxon>Pseudomonadati</taxon>
        <taxon>Pseudomonadota</taxon>
        <taxon>Betaproteobacteria</taxon>
        <taxon>Burkholderiales</taxon>
        <taxon>Burkholderiaceae</taxon>
        <taxon>Burkholderia</taxon>
        <taxon>pseudomallei group</taxon>
    </lineage>
</organism>
<name>A0A7U4P2S9_9BURK</name>
<evidence type="ECO:0000313" key="2">
    <source>
        <dbReference type="Proteomes" id="UP000594943"/>
    </source>
</evidence>
<accession>A0A7T2WXP7</accession>
<dbReference type="KEGG" id="bhg:I6G56_15030"/>
<dbReference type="Proteomes" id="UP000594943">
    <property type="component" value="Chromosome 1"/>
</dbReference>
<dbReference type="EMBL" id="CP065686">
    <property type="protein sequence ID" value="QPS42883.1"/>
    <property type="molecule type" value="Genomic_DNA"/>
</dbReference>
<gene>
    <name evidence="1" type="ORF">I6G56_15030</name>
</gene>